<name>A0ACA9JXC9_9GLOM</name>
<reference evidence="1" key="1">
    <citation type="submission" date="2021-06" db="EMBL/GenBank/DDBJ databases">
        <authorList>
            <person name="Kallberg Y."/>
            <person name="Tangrot J."/>
            <person name="Rosling A."/>
        </authorList>
    </citation>
    <scope>NUCLEOTIDE SEQUENCE</scope>
    <source>
        <strain evidence="1">28 12/20/2015</strain>
    </source>
</reference>
<evidence type="ECO:0000313" key="1">
    <source>
        <dbReference type="EMBL" id="CAG8440848.1"/>
    </source>
</evidence>
<keyword evidence="2" id="KW-1185">Reference proteome</keyword>
<comment type="caution">
    <text evidence="1">The sequence shown here is derived from an EMBL/GenBank/DDBJ whole genome shotgun (WGS) entry which is preliminary data.</text>
</comment>
<accession>A0ACA9JXC9</accession>
<sequence length="86" mass="10001">MFCLLTGFIITRETLCFLFNWKENDQHVCSVALPLIFLIISEFSTIKLLHCGLNVDILDFSAIKPLHCGLNFNFPYFSAIIMWLER</sequence>
<gene>
    <name evidence="1" type="ORF">SPELUC_LOCUS165</name>
</gene>
<protein>
    <submittedName>
        <fullName evidence="1">9634_t:CDS:1</fullName>
    </submittedName>
</protein>
<proteinExistence type="predicted"/>
<organism evidence="1 2">
    <name type="scientific">Cetraspora pellucida</name>
    <dbReference type="NCBI Taxonomy" id="1433469"/>
    <lineage>
        <taxon>Eukaryota</taxon>
        <taxon>Fungi</taxon>
        <taxon>Fungi incertae sedis</taxon>
        <taxon>Mucoromycota</taxon>
        <taxon>Glomeromycotina</taxon>
        <taxon>Glomeromycetes</taxon>
        <taxon>Diversisporales</taxon>
        <taxon>Gigasporaceae</taxon>
        <taxon>Cetraspora</taxon>
    </lineage>
</organism>
<dbReference type="EMBL" id="CAJVPW010000044">
    <property type="protein sequence ID" value="CAG8440848.1"/>
    <property type="molecule type" value="Genomic_DNA"/>
</dbReference>
<evidence type="ECO:0000313" key="2">
    <source>
        <dbReference type="Proteomes" id="UP000789366"/>
    </source>
</evidence>
<dbReference type="Proteomes" id="UP000789366">
    <property type="component" value="Unassembled WGS sequence"/>
</dbReference>